<protein>
    <submittedName>
        <fullName evidence="5">Alpha/beta hydrolase fold domain-containing protein</fullName>
    </submittedName>
</protein>
<keyword evidence="6" id="KW-1185">Reference proteome</keyword>
<dbReference type="Pfam" id="PF07859">
    <property type="entry name" value="Abhydrolase_3"/>
    <property type="match status" value="1"/>
</dbReference>
<dbReference type="PROSITE" id="PS01174">
    <property type="entry name" value="LIPASE_GDXG_SER"/>
    <property type="match status" value="1"/>
</dbReference>
<proteinExistence type="inferred from homology"/>
<evidence type="ECO:0000259" key="4">
    <source>
        <dbReference type="Pfam" id="PF07859"/>
    </source>
</evidence>
<feature type="active site" evidence="3">
    <location>
        <position position="197"/>
    </location>
</feature>
<dbReference type="PANTHER" id="PTHR48081:SF8">
    <property type="entry name" value="ALPHA_BETA HYDROLASE FOLD-3 DOMAIN-CONTAINING PROTEIN-RELATED"/>
    <property type="match status" value="1"/>
</dbReference>
<dbReference type="InterPro" id="IPR050300">
    <property type="entry name" value="GDXG_lipolytic_enzyme"/>
</dbReference>
<accession>A0ABS6IN83</accession>
<name>A0ABS6IN83_9HYPH</name>
<feature type="domain" description="Alpha/beta hydrolase fold-3" evidence="4">
    <location>
        <begin position="119"/>
        <end position="325"/>
    </location>
</feature>
<evidence type="ECO:0000256" key="3">
    <source>
        <dbReference type="PROSITE-ProRule" id="PRU10038"/>
    </source>
</evidence>
<evidence type="ECO:0000256" key="1">
    <source>
        <dbReference type="ARBA" id="ARBA00010515"/>
    </source>
</evidence>
<gene>
    <name evidence="5" type="ORF">KQ910_19975</name>
</gene>
<sequence length="354" mass="37975">MSMKEIARELQGKVANLALRMPISWVNILAGPPVGVDGRTLDGRIQWFLKLLAYGGQPAVHTMSVADAREDFDAFMQLLGGKPAPVSSILDRTLPGPAGPMRIRIYRPADSVARLLPTILYFHGGGWVIGSLEGYDLACRYFCARSGCAVVSVDYRLAPEHKFPAAVDDAVASYRWLAGEAVSLGLDHDRIVVAGDSAGGALAAVVAQTVRHEPHPPCLQWLIYPATDMAGDTASHKSCGEGFLLTQADMAWFRMHYLSPGAAEVDDPRASPLRSPDLSGVAPALIFTAGFDPLRDEGQAYAGRLQAAGVKAIHREFETLIHGFIGMRGAVHAAARAMDDMVAGVRHELAQLGR</sequence>
<evidence type="ECO:0000313" key="6">
    <source>
        <dbReference type="Proteomes" id="UP000727907"/>
    </source>
</evidence>
<organism evidence="5 6">
    <name type="scientific">Reyranella humidisoli</name>
    <dbReference type="NCBI Taxonomy" id="2849149"/>
    <lineage>
        <taxon>Bacteria</taxon>
        <taxon>Pseudomonadati</taxon>
        <taxon>Pseudomonadota</taxon>
        <taxon>Alphaproteobacteria</taxon>
        <taxon>Hyphomicrobiales</taxon>
        <taxon>Reyranellaceae</taxon>
        <taxon>Reyranella</taxon>
    </lineage>
</organism>
<comment type="similarity">
    <text evidence="1">Belongs to the 'GDXG' lipolytic enzyme family.</text>
</comment>
<comment type="caution">
    <text evidence="5">The sequence shown here is derived from an EMBL/GenBank/DDBJ whole genome shotgun (WGS) entry which is preliminary data.</text>
</comment>
<dbReference type="EMBL" id="JAHOPB010000002">
    <property type="protein sequence ID" value="MBU8876061.1"/>
    <property type="molecule type" value="Genomic_DNA"/>
</dbReference>
<reference evidence="5 6" key="1">
    <citation type="submission" date="2021-06" db="EMBL/GenBank/DDBJ databases">
        <authorList>
            <person name="Lee D.H."/>
        </authorList>
    </citation>
    <scope>NUCLEOTIDE SEQUENCE [LARGE SCALE GENOMIC DNA]</scope>
    <source>
        <strain evidence="5 6">MMS21-HV4-11</strain>
    </source>
</reference>
<dbReference type="InterPro" id="IPR013094">
    <property type="entry name" value="AB_hydrolase_3"/>
</dbReference>
<evidence type="ECO:0000313" key="5">
    <source>
        <dbReference type="EMBL" id="MBU8876061.1"/>
    </source>
</evidence>
<dbReference type="PANTHER" id="PTHR48081">
    <property type="entry name" value="AB HYDROLASE SUPERFAMILY PROTEIN C4A8.06C"/>
    <property type="match status" value="1"/>
</dbReference>
<dbReference type="InterPro" id="IPR033140">
    <property type="entry name" value="Lipase_GDXG_put_SER_AS"/>
</dbReference>
<dbReference type="Proteomes" id="UP000727907">
    <property type="component" value="Unassembled WGS sequence"/>
</dbReference>
<dbReference type="GO" id="GO:0016787">
    <property type="term" value="F:hydrolase activity"/>
    <property type="evidence" value="ECO:0007669"/>
    <property type="project" value="UniProtKB-KW"/>
</dbReference>
<dbReference type="RefSeq" id="WP_216964547.1">
    <property type="nucleotide sequence ID" value="NZ_JAHOPB010000002.1"/>
</dbReference>
<evidence type="ECO:0000256" key="2">
    <source>
        <dbReference type="ARBA" id="ARBA00022801"/>
    </source>
</evidence>
<keyword evidence="2 5" id="KW-0378">Hydrolase</keyword>